<protein>
    <recommendedName>
        <fullName evidence="2 8">Transcription elongation factor GreA</fullName>
    </recommendedName>
    <alternativeName>
        <fullName evidence="7 8">Transcript cleavage factor GreA</fullName>
    </alternativeName>
</protein>
<evidence type="ECO:0000256" key="5">
    <source>
        <dbReference type="ARBA" id="ARBA00023163"/>
    </source>
</evidence>
<dbReference type="SUPFAM" id="SSF54534">
    <property type="entry name" value="FKBP-like"/>
    <property type="match status" value="1"/>
</dbReference>
<dbReference type="HAMAP" id="MF_00105">
    <property type="entry name" value="GreA_GreB"/>
    <property type="match status" value="1"/>
</dbReference>
<dbReference type="GO" id="GO:0032784">
    <property type="term" value="P:regulation of DNA-templated transcription elongation"/>
    <property type="evidence" value="ECO:0007669"/>
    <property type="project" value="UniProtKB-UniRule"/>
</dbReference>
<evidence type="ECO:0000256" key="7">
    <source>
        <dbReference type="ARBA" id="ARBA00030776"/>
    </source>
</evidence>
<dbReference type="InterPro" id="IPR023459">
    <property type="entry name" value="Tscrpt_elong_fac_GreA/B_fam"/>
</dbReference>
<dbReference type="KEGG" id="snay:FZC37_00455"/>
<dbReference type="PANTHER" id="PTHR30437:SF4">
    <property type="entry name" value="TRANSCRIPTION ELONGATION FACTOR GREA"/>
    <property type="match status" value="1"/>
</dbReference>
<dbReference type="Proteomes" id="UP000323844">
    <property type="component" value="Chromosome"/>
</dbReference>
<keyword evidence="3 8" id="KW-0805">Transcription regulation</keyword>
<sequence length="160" mass="17996">MTKYFLTKDGLKKLKTEISYLKKEKRPQISEAIAKARASGDLSENAEYHSAREAQTIIERKIQELENILSNAETANITNVDKSKISFGATVQLISLDNNKLLSYTLVGEYEADIKENTISITSPIALELIGKKEHDIIDVVLPNGLEKSYKITKITYDNF</sequence>
<evidence type="ECO:0000256" key="1">
    <source>
        <dbReference type="ARBA" id="ARBA00008213"/>
    </source>
</evidence>
<comment type="similarity">
    <text evidence="1 8 9">Belongs to the GreA/GreB family.</text>
</comment>
<reference evidence="12 13" key="1">
    <citation type="submission" date="2019-08" db="EMBL/GenBank/DDBJ databases">
        <title>Highly reduced genomes of protist endosymbionts show evolutionary convergence.</title>
        <authorList>
            <person name="George E."/>
            <person name="Husnik F."/>
            <person name="Tashyreva D."/>
            <person name="Prokopchuk G."/>
            <person name="Horak A."/>
            <person name="Kwong W.K."/>
            <person name="Lukes J."/>
            <person name="Keeling P.J."/>
        </authorList>
    </citation>
    <scope>NUCLEOTIDE SEQUENCE [LARGE SCALE GENOMIC DNA]</scope>
    <source>
        <strain evidence="12">1621</strain>
    </source>
</reference>
<evidence type="ECO:0000256" key="2">
    <source>
        <dbReference type="ARBA" id="ARBA00013729"/>
    </source>
</evidence>
<organism evidence="12 13">
    <name type="scientific">Candidatus Sneabacter namystus</name>
    <dbReference type="NCBI Taxonomy" id="2601646"/>
    <lineage>
        <taxon>Bacteria</taxon>
        <taxon>Pseudomonadati</taxon>
        <taxon>Pseudomonadota</taxon>
        <taxon>Alphaproteobacteria</taxon>
        <taxon>Rickettsiales</taxon>
        <taxon>Rickettsiaceae</taxon>
        <taxon>Rickettsieae</taxon>
        <taxon>Candidatus Sneabacter</taxon>
    </lineage>
</organism>
<evidence type="ECO:0000313" key="12">
    <source>
        <dbReference type="EMBL" id="QEK39414.1"/>
    </source>
</evidence>
<evidence type="ECO:0000256" key="4">
    <source>
        <dbReference type="ARBA" id="ARBA00023125"/>
    </source>
</evidence>
<gene>
    <name evidence="8 12" type="primary">greA</name>
    <name evidence="12" type="ORF">FZC37_00455</name>
</gene>
<name>A0A5C0UKN5_9RICK</name>
<evidence type="ECO:0000256" key="8">
    <source>
        <dbReference type="HAMAP-Rule" id="MF_00105"/>
    </source>
</evidence>
<dbReference type="InterPro" id="IPR036953">
    <property type="entry name" value="GreA/GreB_C_sf"/>
</dbReference>
<dbReference type="GO" id="GO:0070063">
    <property type="term" value="F:RNA polymerase binding"/>
    <property type="evidence" value="ECO:0007669"/>
    <property type="project" value="InterPro"/>
</dbReference>
<dbReference type="GO" id="GO:0003677">
    <property type="term" value="F:DNA binding"/>
    <property type="evidence" value="ECO:0007669"/>
    <property type="project" value="UniProtKB-UniRule"/>
</dbReference>
<dbReference type="SUPFAM" id="SSF46557">
    <property type="entry name" value="GreA transcript cleavage protein, N-terminal domain"/>
    <property type="match status" value="1"/>
</dbReference>
<dbReference type="FunFam" id="3.10.50.30:FF:000001">
    <property type="entry name" value="Transcription elongation factor GreA"/>
    <property type="match status" value="1"/>
</dbReference>
<evidence type="ECO:0000259" key="10">
    <source>
        <dbReference type="Pfam" id="PF01272"/>
    </source>
</evidence>
<dbReference type="FunFam" id="1.10.287.180:FF:000001">
    <property type="entry name" value="Transcription elongation factor GreA"/>
    <property type="match status" value="1"/>
</dbReference>
<evidence type="ECO:0000313" key="13">
    <source>
        <dbReference type="Proteomes" id="UP000323844"/>
    </source>
</evidence>
<dbReference type="AlphaFoldDB" id="A0A5C0UKN5"/>
<dbReference type="OrthoDB" id="9808774at2"/>
<dbReference type="GO" id="GO:0006354">
    <property type="term" value="P:DNA-templated transcription elongation"/>
    <property type="evidence" value="ECO:0007669"/>
    <property type="project" value="TreeGrafter"/>
</dbReference>
<proteinExistence type="inferred from homology"/>
<accession>A0A5C0UKN5</accession>
<evidence type="ECO:0000256" key="3">
    <source>
        <dbReference type="ARBA" id="ARBA00023015"/>
    </source>
</evidence>
<keyword evidence="12" id="KW-0251">Elongation factor</keyword>
<dbReference type="EMBL" id="CP043312">
    <property type="protein sequence ID" value="QEK39414.1"/>
    <property type="molecule type" value="Genomic_DNA"/>
</dbReference>
<dbReference type="NCBIfam" id="NF001263">
    <property type="entry name" value="PRK00226.1-4"/>
    <property type="match status" value="1"/>
</dbReference>
<feature type="domain" description="Transcription elongation factor GreA/GreB C-terminal" evidence="10">
    <location>
        <begin position="82"/>
        <end position="157"/>
    </location>
</feature>
<evidence type="ECO:0000256" key="6">
    <source>
        <dbReference type="ARBA" id="ARBA00024916"/>
    </source>
</evidence>
<keyword evidence="4 8" id="KW-0238">DNA-binding</keyword>
<dbReference type="NCBIfam" id="TIGR01462">
    <property type="entry name" value="greA"/>
    <property type="match status" value="1"/>
</dbReference>
<dbReference type="PIRSF" id="PIRSF006092">
    <property type="entry name" value="GreA_GreB"/>
    <property type="match status" value="1"/>
</dbReference>
<keyword evidence="5 8" id="KW-0804">Transcription</keyword>
<keyword evidence="12" id="KW-0648">Protein biosynthesis</keyword>
<dbReference type="InterPro" id="IPR001437">
    <property type="entry name" value="Tscrpt_elong_fac_GreA/B_C"/>
</dbReference>
<dbReference type="PROSITE" id="PS00829">
    <property type="entry name" value="GREAB_1"/>
    <property type="match status" value="1"/>
</dbReference>
<dbReference type="InterPro" id="IPR006359">
    <property type="entry name" value="Tscrpt_elong_fac_GreA"/>
</dbReference>
<dbReference type="InterPro" id="IPR018151">
    <property type="entry name" value="TF_GreA/GreB_CS"/>
</dbReference>
<feature type="domain" description="Transcription elongation factor GreA/GreB N-terminal" evidence="11">
    <location>
        <begin position="5"/>
        <end position="73"/>
    </location>
</feature>
<evidence type="ECO:0000256" key="9">
    <source>
        <dbReference type="RuleBase" id="RU000556"/>
    </source>
</evidence>
<dbReference type="Pfam" id="PF03449">
    <property type="entry name" value="GreA_GreB_N"/>
    <property type="match status" value="1"/>
</dbReference>
<dbReference type="InterPro" id="IPR028624">
    <property type="entry name" value="Tscrpt_elong_fac_GreA/B"/>
</dbReference>
<dbReference type="PANTHER" id="PTHR30437">
    <property type="entry name" value="TRANSCRIPTION ELONGATION FACTOR GREA"/>
    <property type="match status" value="1"/>
</dbReference>
<dbReference type="Pfam" id="PF01272">
    <property type="entry name" value="GreA_GreB"/>
    <property type="match status" value="1"/>
</dbReference>
<dbReference type="Gene3D" id="1.10.287.180">
    <property type="entry name" value="Transcription elongation factor, GreA/GreB, N-terminal domain"/>
    <property type="match status" value="1"/>
</dbReference>
<dbReference type="GO" id="GO:0003746">
    <property type="term" value="F:translation elongation factor activity"/>
    <property type="evidence" value="ECO:0007669"/>
    <property type="project" value="UniProtKB-KW"/>
</dbReference>
<dbReference type="RefSeq" id="WP_148951775.1">
    <property type="nucleotide sequence ID" value="NZ_CP043312.1"/>
</dbReference>
<dbReference type="InterPro" id="IPR022691">
    <property type="entry name" value="Tscrpt_elong_fac_GreA/B_N"/>
</dbReference>
<evidence type="ECO:0000259" key="11">
    <source>
        <dbReference type="Pfam" id="PF03449"/>
    </source>
</evidence>
<dbReference type="NCBIfam" id="NF001261">
    <property type="entry name" value="PRK00226.1-2"/>
    <property type="match status" value="1"/>
</dbReference>
<dbReference type="Gene3D" id="3.10.50.30">
    <property type="entry name" value="Transcription elongation factor, GreA/GreB, C-terminal domain"/>
    <property type="match status" value="1"/>
</dbReference>
<keyword evidence="13" id="KW-1185">Reference proteome</keyword>
<dbReference type="InterPro" id="IPR036805">
    <property type="entry name" value="Tscrpt_elong_fac_GreA/B_N_sf"/>
</dbReference>
<comment type="function">
    <text evidence="6 8 9">Necessary for efficient RNA polymerase transcription elongation past template-encoded arresting sites. The arresting sites in DNA have the property of trapping a certain fraction of elongating RNA polymerases that pass through, resulting in locked ternary complexes. Cleavage of the nascent transcript by cleavage factors such as GreA or GreB allows the resumption of elongation from the new 3'terminus. GreA releases sequences of 2 to 3 nucleotides.</text>
</comment>